<evidence type="ECO:0008006" key="3">
    <source>
        <dbReference type="Google" id="ProtNLM"/>
    </source>
</evidence>
<dbReference type="EMBL" id="CP013389">
    <property type="protein sequence ID" value="AOJ08648.1"/>
    <property type="molecule type" value="Genomic_DNA"/>
</dbReference>
<proteinExistence type="predicted"/>
<name>A0A1B4FYB7_9BURK</name>
<dbReference type="RefSeq" id="WP_066484106.1">
    <property type="nucleotide sequence ID" value="NZ_CP013389.1"/>
</dbReference>
<protein>
    <recommendedName>
        <fullName evidence="3">Phage GP46 family protein</fullName>
    </recommendedName>
</protein>
<reference evidence="1 2" key="1">
    <citation type="submission" date="2015-12" db="EMBL/GenBank/DDBJ databases">
        <title>Diversity of Burkholderia near neighbor genomes.</title>
        <authorList>
            <person name="Sahl J."/>
            <person name="Wagner D."/>
            <person name="Keim P."/>
        </authorList>
    </citation>
    <scope>NUCLEOTIDE SEQUENCE [LARGE SCALE GENOMIC DNA]</scope>
    <source>
        <strain evidence="1 2">BDU8</strain>
    </source>
</reference>
<evidence type="ECO:0000313" key="1">
    <source>
        <dbReference type="EMBL" id="AOJ08648.1"/>
    </source>
</evidence>
<dbReference type="Gene3D" id="3.10.450.40">
    <property type="match status" value="1"/>
</dbReference>
<evidence type="ECO:0000313" key="2">
    <source>
        <dbReference type="Proteomes" id="UP000067711"/>
    </source>
</evidence>
<gene>
    <name evidence="1" type="ORF">WS71_14585</name>
</gene>
<dbReference type="Pfam" id="PF07409">
    <property type="entry name" value="GP46"/>
    <property type="match status" value="1"/>
</dbReference>
<dbReference type="Proteomes" id="UP000067711">
    <property type="component" value="Chromosome 1"/>
</dbReference>
<dbReference type="SUPFAM" id="SSF160719">
    <property type="entry name" value="gpW/gp25-like"/>
    <property type="match status" value="1"/>
</dbReference>
<accession>A0A1B4FYB7</accession>
<organism evidence="1 2">
    <name type="scientific">Burkholderia mayonis</name>
    <dbReference type="NCBI Taxonomy" id="1385591"/>
    <lineage>
        <taxon>Bacteria</taxon>
        <taxon>Pseudomonadati</taxon>
        <taxon>Pseudomonadota</taxon>
        <taxon>Betaproteobacteria</taxon>
        <taxon>Burkholderiales</taxon>
        <taxon>Burkholderiaceae</taxon>
        <taxon>Burkholderia</taxon>
        <taxon>pseudomallei group</taxon>
    </lineage>
</organism>
<dbReference type="AlphaFoldDB" id="A0A1B4FYB7"/>
<sequence>MDALLNPQTGGYTGTQTTTLANAVYIRLATPLGSWWAALDVGSLLHTLARKKDTPRVRRLAVQYAEQALAPLVKDGRARKVSVSSASAEKGWLILFIEVVDTTGDVRHFQHPVKVS</sequence>
<dbReference type="InterPro" id="IPR010877">
    <property type="entry name" value="Phage_Mu_Gp46"/>
</dbReference>